<dbReference type="RefSeq" id="WP_193120945.1">
    <property type="nucleotide sequence ID" value="NZ_JADBGI010000004.1"/>
</dbReference>
<dbReference type="SUPFAM" id="SSF57716">
    <property type="entry name" value="Glucocorticoid receptor-like (DNA-binding domain)"/>
    <property type="match status" value="1"/>
</dbReference>
<reference evidence="7 8" key="1">
    <citation type="submission" date="2020-09" db="EMBL/GenBank/DDBJ databases">
        <title>Diversity and distribution of actinomycetes associated with coral in the coast of Hainan.</title>
        <authorList>
            <person name="Li F."/>
        </authorList>
    </citation>
    <scope>NUCLEOTIDE SEQUENCE [LARGE SCALE GENOMIC DNA]</scope>
    <source>
        <strain evidence="7 8">HNM0947</strain>
    </source>
</reference>
<comment type="caution">
    <text evidence="7">The sequence shown here is derived from an EMBL/GenBank/DDBJ whole genome shotgun (WGS) entry which is preliminary data.</text>
</comment>
<dbReference type="Pfam" id="PF01258">
    <property type="entry name" value="zf-dskA_traR"/>
    <property type="match status" value="1"/>
</dbReference>
<dbReference type="PROSITE" id="PS51128">
    <property type="entry name" value="ZF_DKSA_2"/>
    <property type="match status" value="1"/>
</dbReference>
<protein>
    <submittedName>
        <fullName evidence="7">TraR/DksA C4-type zinc finger protein</fullName>
    </submittedName>
</protein>
<evidence type="ECO:0000313" key="8">
    <source>
        <dbReference type="Proteomes" id="UP000806528"/>
    </source>
</evidence>
<keyword evidence="1" id="KW-0479">Metal-binding</keyword>
<feature type="region of interest" description="Disordered" evidence="5">
    <location>
        <begin position="1"/>
        <end position="30"/>
    </location>
</feature>
<name>A0ABR9P380_9ACTN</name>
<evidence type="ECO:0000256" key="5">
    <source>
        <dbReference type="SAM" id="MobiDB-lite"/>
    </source>
</evidence>
<proteinExistence type="predicted"/>
<keyword evidence="2" id="KW-0863">Zinc-finger</keyword>
<accession>A0ABR9P380</accession>
<dbReference type="PANTHER" id="PTHR33823">
    <property type="entry name" value="RNA POLYMERASE-BINDING TRANSCRIPTION FACTOR DKSA-RELATED"/>
    <property type="match status" value="1"/>
</dbReference>
<dbReference type="Proteomes" id="UP000806528">
    <property type="component" value="Unassembled WGS sequence"/>
</dbReference>
<dbReference type="Gene3D" id="1.20.120.910">
    <property type="entry name" value="DksA, coiled-coil domain"/>
    <property type="match status" value="1"/>
</dbReference>
<sequence>MEHEPDLPDPDAPERVRRARDDAARSAEELARQWEQVVEASEFTNNDDEHDPEGSTIAYEREQVRSMLGRVKRELEALDLAAERLREGTYWTCERCGGPIDPDRLAARPTARACIGCARRP</sequence>
<dbReference type="InterPro" id="IPR020458">
    <property type="entry name" value="Znf_DskA_TraR_CS"/>
</dbReference>
<feature type="domain" description="Zinc finger DksA/TraR C4-type" evidence="6">
    <location>
        <begin position="88"/>
        <end position="120"/>
    </location>
</feature>
<dbReference type="InterPro" id="IPR000962">
    <property type="entry name" value="Znf_DskA_TraR"/>
</dbReference>
<gene>
    <name evidence="7" type="ORF">IDM40_06265</name>
</gene>
<dbReference type="PROSITE" id="PS01102">
    <property type="entry name" value="ZF_DKSA_1"/>
    <property type="match status" value="1"/>
</dbReference>
<dbReference type="EMBL" id="JADBGI010000004">
    <property type="protein sequence ID" value="MBE2998311.1"/>
    <property type="molecule type" value="Genomic_DNA"/>
</dbReference>
<dbReference type="PANTHER" id="PTHR33823:SF4">
    <property type="entry name" value="GENERAL STRESS PROTEIN 16O"/>
    <property type="match status" value="1"/>
</dbReference>
<evidence type="ECO:0000256" key="4">
    <source>
        <dbReference type="PROSITE-ProRule" id="PRU00510"/>
    </source>
</evidence>
<evidence type="ECO:0000313" key="7">
    <source>
        <dbReference type="EMBL" id="MBE2998311.1"/>
    </source>
</evidence>
<evidence type="ECO:0000256" key="2">
    <source>
        <dbReference type="ARBA" id="ARBA00022771"/>
    </source>
</evidence>
<keyword evidence="8" id="KW-1185">Reference proteome</keyword>
<evidence type="ECO:0000256" key="3">
    <source>
        <dbReference type="ARBA" id="ARBA00022833"/>
    </source>
</evidence>
<feature type="zinc finger region" description="dksA C4-type" evidence="4">
    <location>
        <begin position="93"/>
        <end position="117"/>
    </location>
</feature>
<evidence type="ECO:0000256" key="1">
    <source>
        <dbReference type="ARBA" id="ARBA00022723"/>
    </source>
</evidence>
<evidence type="ECO:0000259" key="6">
    <source>
        <dbReference type="Pfam" id="PF01258"/>
    </source>
</evidence>
<organism evidence="7 8">
    <name type="scientific">Nocardiopsis coralli</name>
    <dbReference type="NCBI Taxonomy" id="2772213"/>
    <lineage>
        <taxon>Bacteria</taxon>
        <taxon>Bacillati</taxon>
        <taxon>Actinomycetota</taxon>
        <taxon>Actinomycetes</taxon>
        <taxon>Streptosporangiales</taxon>
        <taxon>Nocardiopsidaceae</taxon>
        <taxon>Nocardiopsis</taxon>
    </lineage>
</organism>
<keyword evidence="3" id="KW-0862">Zinc</keyword>